<dbReference type="AlphaFoldDB" id="A0A1V6N9G6"/>
<proteinExistence type="predicted"/>
<gene>
    <name evidence="2" type="ORF">PENPOL_c017G01629</name>
</gene>
<protein>
    <submittedName>
        <fullName evidence="2">Uncharacterized protein</fullName>
    </submittedName>
</protein>
<dbReference type="EMBL" id="MDYM01000017">
    <property type="protein sequence ID" value="OQD61299.1"/>
    <property type="molecule type" value="Genomic_DNA"/>
</dbReference>
<reference evidence="3" key="1">
    <citation type="journal article" date="2017" name="Nat. Microbiol.">
        <title>Global analysis of biosynthetic gene clusters reveals vast potential of secondary metabolite production in Penicillium species.</title>
        <authorList>
            <person name="Nielsen J.C."/>
            <person name="Grijseels S."/>
            <person name="Prigent S."/>
            <person name="Ji B."/>
            <person name="Dainat J."/>
            <person name="Nielsen K.F."/>
            <person name="Frisvad J.C."/>
            <person name="Workman M."/>
            <person name="Nielsen J."/>
        </authorList>
    </citation>
    <scope>NUCLEOTIDE SEQUENCE [LARGE SCALE GENOMIC DNA]</scope>
    <source>
        <strain evidence="3">IBT 4502</strain>
    </source>
</reference>
<evidence type="ECO:0000313" key="3">
    <source>
        <dbReference type="Proteomes" id="UP000191408"/>
    </source>
</evidence>
<accession>A0A1V6N9G6</accession>
<dbReference type="OrthoDB" id="4993731at2759"/>
<name>A0A1V6N9G6_PENPO</name>
<dbReference type="Proteomes" id="UP000191408">
    <property type="component" value="Unassembled WGS sequence"/>
</dbReference>
<keyword evidence="3" id="KW-1185">Reference proteome</keyword>
<sequence>MPVTRSQSKALVRQDPSLAQEDSEISKSVEQEQATKGPFIEWLDLDYSDNSILKQTDWKLILKEVRKLDGCRQITWTIPMEDDQRLWIFIHWRRRTQRDESRQSDAMTQIMKEAIFLPEPGSPGNHRGSPNDKAILIYRFRYTDQKFILDCFSRPSRPNMVYEVWTVYFPAEDIVPILNSDPHYRFPRMVNYRSLPYVSEDPIGAVLTQVTALVSGEVEYKERRCKRIVWFMNWKSTGEEKFYKET</sequence>
<feature type="region of interest" description="Disordered" evidence="1">
    <location>
        <begin position="1"/>
        <end position="32"/>
    </location>
</feature>
<evidence type="ECO:0000256" key="1">
    <source>
        <dbReference type="SAM" id="MobiDB-lite"/>
    </source>
</evidence>
<comment type="caution">
    <text evidence="2">The sequence shown here is derived from an EMBL/GenBank/DDBJ whole genome shotgun (WGS) entry which is preliminary data.</text>
</comment>
<organism evidence="2 3">
    <name type="scientific">Penicillium polonicum</name>
    <dbReference type="NCBI Taxonomy" id="60169"/>
    <lineage>
        <taxon>Eukaryota</taxon>
        <taxon>Fungi</taxon>
        <taxon>Dikarya</taxon>
        <taxon>Ascomycota</taxon>
        <taxon>Pezizomycotina</taxon>
        <taxon>Eurotiomycetes</taxon>
        <taxon>Eurotiomycetidae</taxon>
        <taxon>Eurotiales</taxon>
        <taxon>Aspergillaceae</taxon>
        <taxon>Penicillium</taxon>
    </lineage>
</organism>
<evidence type="ECO:0000313" key="2">
    <source>
        <dbReference type="EMBL" id="OQD61299.1"/>
    </source>
</evidence>